<evidence type="ECO:0000313" key="3">
    <source>
        <dbReference type="Proteomes" id="UP000238479"/>
    </source>
</evidence>
<evidence type="ECO:0000313" key="2">
    <source>
        <dbReference type="EMBL" id="PRQ16213.1"/>
    </source>
</evidence>
<accession>A0A2P6P2Q3</accession>
<keyword evidence="1" id="KW-0812">Transmembrane</keyword>
<organism evidence="2 3">
    <name type="scientific">Rosa chinensis</name>
    <name type="common">China rose</name>
    <dbReference type="NCBI Taxonomy" id="74649"/>
    <lineage>
        <taxon>Eukaryota</taxon>
        <taxon>Viridiplantae</taxon>
        <taxon>Streptophyta</taxon>
        <taxon>Embryophyta</taxon>
        <taxon>Tracheophyta</taxon>
        <taxon>Spermatophyta</taxon>
        <taxon>Magnoliopsida</taxon>
        <taxon>eudicotyledons</taxon>
        <taxon>Gunneridae</taxon>
        <taxon>Pentapetalae</taxon>
        <taxon>rosids</taxon>
        <taxon>fabids</taxon>
        <taxon>Rosales</taxon>
        <taxon>Rosaceae</taxon>
        <taxon>Rosoideae</taxon>
        <taxon>Rosoideae incertae sedis</taxon>
        <taxon>Rosa</taxon>
    </lineage>
</organism>
<dbReference type="Proteomes" id="UP000238479">
    <property type="component" value="Chromosome 7"/>
</dbReference>
<keyword evidence="1" id="KW-0472">Membrane</keyword>
<evidence type="ECO:0000256" key="1">
    <source>
        <dbReference type="SAM" id="Phobius"/>
    </source>
</evidence>
<sequence>MLSSDWYWVATWHVGSMAADHVVIHVDDDDINKWELSLDACPCQIKCVLTCGTRWINPWCWVLIFGPYIDGTSCFLLIPFILIFLR</sequence>
<keyword evidence="3" id="KW-1185">Reference proteome</keyword>
<feature type="transmembrane region" description="Helical" evidence="1">
    <location>
        <begin position="62"/>
        <end position="85"/>
    </location>
</feature>
<name>A0A2P6P2Q3_ROSCH</name>
<keyword evidence="1" id="KW-1133">Transmembrane helix</keyword>
<proteinExistence type="predicted"/>
<dbReference type="AlphaFoldDB" id="A0A2P6P2Q3"/>
<gene>
    <name evidence="2" type="ORF">RchiOBHm_Chr7g0181781</name>
</gene>
<dbReference type="Gramene" id="PRQ16213">
    <property type="protein sequence ID" value="PRQ16213"/>
    <property type="gene ID" value="RchiOBHm_Chr7g0181781"/>
</dbReference>
<protein>
    <submittedName>
        <fullName evidence="2">Uncharacterized protein</fullName>
    </submittedName>
</protein>
<comment type="caution">
    <text evidence="2">The sequence shown here is derived from an EMBL/GenBank/DDBJ whole genome shotgun (WGS) entry which is preliminary data.</text>
</comment>
<reference evidence="2 3" key="1">
    <citation type="journal article" date="2018" name="Nat. Genet.">
        <title>The Rosa genome provides new insights in the design of modern roses.</title>
        <authorList>
            <person name="Bendahmane M."/>
        </authorList>
    </citation>
    <scope>NUCLEOTIDE SEQUENCE [LARGE SCALE GENOMIC DNA]</scope>
    <source>
        <strain evidence="3">cv. Old Blush</strain>
    </source>
</reference>
<dbReference type="EMBL" id="PDCK01000045">
    <property type="protein sequence ID" value="PRQ16213.1"/>
    <property type="molecule type" value="Genomic_DNA"/>
</dbReference>